<dbReference type="CDD" id="cd04301">
    <property type="entry name" value="NAT_SF"/>
    <property type="match status" value="1"/>
</dbReference>
<comment type="caution">
    <text evidence="2">The sequence shown here is derived from an EMBL/GenBank/DDBJ whole genome shotgun (WGS) entry which is preliminary data.</text>
</comment>
<dbReference type="PROSITE" id="PS51186">
    <property type="entry name" value="GNAT"/>
    <property type="match status" value="1"/>
</dbReference>
<organism evidence="2 3">
    <name type="scientific">Streptococcus anginosus SK1138</name>
    <dbReference type="NCBI Taxonomy" id="1161422"/>
    <lineage>
        <taxon>Bacteria</taxon>
        <taxon>Bacillati</taxon>
        <taxon>Bacillota</taxon>
        <taxon>Bacilli</taxon>
        <taxon>Lactobacillales</taxon>
        <taxon>Streptococcaceae</taxon>
        <taxon>Streptococcus</taxon>
        <taxon>Streptococcus anginosus group</taxon>
    </lineage>
</organism>
<protein>
    <submittedName>
        <fullName evidence="2">Acetyltransferase (GNAT) domain protein</fullName>
    </submittedName>
</protein>
<dbReference type="AlphaFoldDB" id="A0AAD2Y9Q4"/>
<dbReference type="PANTHER" id="PTHR43415:SF3">
    <property type="entry name" value="GNAT-FAMILY ACETYLTRANSFERASE"/>
    <property type="match status" value="1"/>
</dbReference>
<dbReference type="EMBL" id="ALJO01000011">
    <property type="protein sequence ID" value="EJP24760.1"/>
    <property type="molecule type" value="Genomic_DNA"/>
</dbReference>
<dbReference type="RefSeq" id="WP_003042129.1">
    <property type="nucleotide sequence ID" value="NZ_ALJO01000011.1"/>
</dbReference>
<evidence type="ECO:0000313" key="3">
    <source>
        <dbReference type="Proteomes" id="UP000006614"/>
    </source>
</evidence>
<name>A0AAD2Y9Q4_STRAP</name>
<dbReference type="Pfam" id="PF13302">
    <property type="entry name" value="Acetyltransf_3"/>
    <property type="match status" value="1"/>
</dbReference>
<evidence type="ECO:0000313" key="2">
    <source>
        <dbReference type="EMBL" id="EJP24760.1"/>
    </source>
</evidence>
<evidence type="ECO:0000259" key="1">
    <source>
        <dbReference type="PROSITE" id="PS51186"/>
    </source>
</evidence>
<accession>A0AAD2Y9Q4</accession>
<dbReference type="InterPro" id="IPR036086">
    <property type="entry name" value="ParB/Sulfiredoxin_sf"/>
</dbReference>
<dbReference type="GO" id="GO:0016747">
    <property type="term" value="F:acyltransferase activity, transferring groups other than amino-acyl groups"/>
    <property type="evidence" value="ECO:0007669"/>
    <property type="project" value="InterPro"/>
</dbReference>
<dbReference type="InterPro" id="IPR016181">
    <property type="entry name" value="Acyl_CoA_acyltransferase"/>
</dbReference>
<dbReference type="SUPFAM" id="SSF55729">
    <property type="entry name" value="Acyl-CoA N-acyltransferases (Nat)"/>
    <property type="match status" value="1"/>
</dbReference>
<dbReference type="Gene3D" id="3.40.630.30">
    <property type="match status" value="1"/>
</dbReference>
<sequence>MINVKKQPEYISIDSSLRLRKYDGQAHLAFSWYQDPEVIHLIDGSQEPYTLQRIKKMYDYLTQRGEVYFIEVLTNAGWQPIGDVSFWQEDMPIVIGDSAYRGQGIGRTVVQVLVERGRKLGYKRLYVQEIYDDNEASKKMFESVGFYPLEKTENGHRYALDLMLPLSAIQPSQFYLSEKKLEQVQIWFDTKDINALNPLLIKRLKGKIFFTDGHSRAFIAYQAGFEEIPVYAEEDGLNWDFYYYCLQTCEEKGILTIKDLENRILPESDYRKKWLDWCQQSRKILKNK</sequence>
<dbReference type="InterPro" id="IPR000182">
    <property type="entry name" value="GNAT_dom"/>
</dbReference>
<gene>
    <name evidence="2" type="ORF">HMPREF1126_1907</name>
</gene>
<proteinExistence type="predicted"/>
<reference evidence="2 3" key="1">
    <citation type="submission" date="2012-07" db="EMBL/GenBank/DDBJ databases">
        <authorList>
            <person name="Durkin A.S."/>
            <person name="McCorrison J."/>
            <person name="Torralba M."/>
            <person name="Gillis M."/>
            <person name="Methe B."/>
            <person name="Sutton G."/>
            <person name="Nelson K.E."/>
        </authorList>
    </citation>
    <scope>NUCLEOTIDE SEQUENCE [LARGE SCALE GENOMIC DNA]</scope>
    <source>
        <strain evidence="2 3">SK1138</strain>
    </source>
</reference>
<dbReference type="Proteomes" id="UP000006614">
    <property type="component" value="Unassembled WGS sequence"/>
</dbReference>
<dbReference type="SUPFAM" id="SSF110849">
    <property type="entry name" value="ParB/Sulfiredoxin"/>
    <property type="match status" value="1"/>
</dbReference>
<feature type="domain" description="N-acetyltransferase" evidence="1">
    <location>
        <begin position="17"/>
        <end position="167"/>
    </location>
</feature>
<dbReference type="PANTHER" id="PTHR43415">
    <property type="entry name" value="SPERMIDINE N(1)-ACETYLTRANSFERASE"/>
    <property type="match status" value="1"/>
</dbReference>